<dbReference type="PROSITE" id="PS50011">
    <property type="entry name" value="PROTEIN_KINASE_DOM"/>
    <property type="match status" value="1"/>
</dbReference>
<evidence type="ECO:0000256" key="13">
    <source>
        <dbReference type="PROSITE-ProRule" id="PRU10141"/>
    </source>
</evidence>
<dbReference type="SUPFAM" id="SSF56112">
    <property type="entry name" value="Protein kinase-like (PK-like)"/>
    <property type="match status" value="1"/>
</dbReference>
<dbReference type="PANTHER" id="PTHR44899:SF3">
    <property type="entry name" value="SERINE_THREONINE-PROTEIN KINASE NEK1"/>
    <property type="match status" value="1"/>
</dbReference>
<keyword evidence="4" id="KW-0723">Serine/threonine-protein kinase</keyword>
<name>A0A078AUQ6_STYLE</name>
<sequence>MQRSQAIQPQQENYKKIKLLGEGSFGKAFLVQCSSDQSLAVIKQLDVSKISENEANDTIRESKILEILKHPNIIKFKEVFKTKAGKLFIVMDYADGGDLWQRIEKQNNKYFEEEKILDWFTQICLALKHCHDRKILHRDIKCQNIFLTSRDQVKLGDFGIARVLKQTLDVAKSMVGTPYYLSPEIIENKPYSFKSDIWSLGILLYEMCALKPPFMSQGIHLLALKIIKGEYQRLPEGQYSQDLNNLITSLLQLDPNRRPDIKQILKMPMIQFRIKKFLTDEEYETEFEDEIEQPQTFSRCSKLDESIRQIDQIRQKYTKQRPASSMAYSSREEEKSHQQQRRQVIQVDQVPKYNCVSDKLNPTNNQLNHENLENLQNETKYKEERLKNLMADIKMKKDHLKQANNESYINSVHCSNLIKNNSNSKISINSSNRSGQSNRNISPQFSRDCKYNKPTSSRMMAENFDINQLIGNVADQINNICKKHQSTGSDQESNTKPRVSSSKDQDDSPQQEQMQSSGENMIEQIKVIPADPKIEFFKEIIIANYGINEFQEGTLIINDICKSKDIYLEETYEEIQARLQEKIFINDSVRCQGFIAEYSALLLLQQK</sequence>
<dbReference type="OrthoDB" id="248923at2759"/>
<dbReference type="PROSITE" id="PS00107">
    <property type="entry name" value="PROTEIN_KINASE_ATP"/>
    <property type="match status" value="1"/>
</dbReference>
<evidence type="ECO:0000256" key="15">
    <source>
        <dbReference type="SAM" id="MobiDB-lite"/>
    </source>
</evidence>
<evidence type="ECO:0000256" key="12">
    <source>
        <dbReference type="ARBA" id="ARBA00048679"/>
    </source>
</evidence>
<keyword evidence="9 13" id="KW-0067">ATP-binding</keyword>
<evidence type="ECO:0000256" key="5">
    <source>
        <dbReference type="ARBA" id="ARBA00022679"/>
    </source>
</evidence>
<evidence type="ECO:0000256" key="10">
    <source>
        <dbReference type="ARBA" id="ARBA00022842"/>
    </source>
</evidence>
<feature type="compositionally biased region" description="Low complexity" evidence="15">
    <location>
        <begin position="425"/>
        <end position="442"/>
    </location>
</feature>
<dbReference type="InterPro" id="IPR051131">
    <property type="entry name" value="NEK_Ser/Thr_kinase_NIMA"/>
</dbReference>
<dbReference type="EC" id="2.7.11.1" evidence="3"/>
<reference evidence="17 18" key="1">
    <citation type="submission" date="2014-06" db="EMBL/GenBank/DDBJ databases">
        <authorList>
            <person name="Swart Estienne"/>
        </authorList>
    </citation>
    <scope>NUCLEOTIDE SEQUENCE [LARGE SCALE GENOMIC DNA]</scope>
    <source>
        <strain evidence="17 18">130c</strain>
    </source>
</reference>
<keyword evidence="14" id="KW-0175">Coiled coil</keyword>
<keyword evidence="18" id="KW-1185">Reference proteome</keyword>
<keyword evidence="7 13" id="KW-0547">Nucleotide-binding</keyword>
<evidence type="ECO:0000256" key="14">
    <source>
        <dbReference type="SAM" id="Coils"/>
    </source>
</evidence>
<gene>
    <name evidence="17" type="primary">Contig14958.g15941</name>
    <name evidence="17" type="ORF">STYLEM_15226</name>
</gene>
<dbReference type="AlphaFoldDB" id="A0A078AUQ6"/>
<dbReference type="Proteomes" id="UP000039865">
    <property type="component" value="Unassembled WGS sequence"/>
</dbReference>
<comment type="catalytic activity">
    <reaction evidence="11">
        <text>L-threonyl-[protein] + ATP = O-phospho-L-threonyl-[protein] + ADP + H(+)</text>
        <dbReference type="Rhea" id="RHEA:46608"/>
        <dbReference type="Rhea" id="RHEA-COMP:11060"/>
        <dbReference type="Rhea" id="RHEA-COMP:11605"/>
        <dbReference type="ChEBI" id="CHEBI:15378"/>
        <dbReference type="ChEBI" id="CHEBI:30013"/>
        <dbReference type="ChEBI" id="CHEBI:30616"/>
        <dbReference type="ChEBI" id="CHEBI:61977"/>
        <dbReference type="ChEBI" id="CHEBI:456216"/>
        <dbReference type="EC" id="2.7.11.1"/>
    </reaction>
</comment>
<evidence type="ECO:0000256" key="6">
    <source>
        <dbReference type="ARBA" id="ARBA00022723"/>
    </source>
</evidence>
<comment type="catalytic activity">
    <reaction evidence="12">
        <text>L-seryl-[protein] + ATP = O-phospho-L-seryl-[protein] + ADP + H(+)</text>
        <dbReference type="Rhea" id="RHEA:17989"/>
        <dbReference type="Rhea" id="RHEA-COMP:9863"/>
        <dbReference type="Rhea" id="RHEA-COMP:11604"/>
        <dbReference type="ChEBI" id="CHEBI:15378"/>
        <dbReference type="ChEBI" id="CHEBI:29999"/>
        <dbReference type="ChEBI" id="CHEBI:30616"/>
        <dbReference type="ChEBI" id="CHEBI:83421"/>
        <dbReference type="ChEBI" id="CHEBI:456216"/>
        <dbReference type="EC" id="2.7.11.1"/>
    </reaction>
</comment>
<evidence type="ECO:0000256" key="11">
    <source>
        <dbReference type="ARBA" id="ARBA00047899"/>
    </source>
</evidence>
<dbReference type="PROSITE" id="PS00108">
    <property type="entry name" value="PROTEIN_KINASE_ST"/>
    <property type="match status" value="1"/>
</dbReference>
<organism evidence="17 18">
    <name type="scientific">Stylonychia lemnae</name>
    <name type="common">Ciliate</name>
    <dbReference type="NCBI Taxonomy" id="5949"/>
    <lineage>
        <taxon>Eukaryota</taxon>
        <taxon>Sar</taxon>
        <taxon>Alveolata</taxon>
        <taxon>Ciliophora</taxon>
        <taxon>Intramacronucleata</taxon>
        <taxon>Spirotrichea</taxon>
        <taxon>Stichotrichia</taxon>
        <taxon>Sporadotrichida</taxon>
        <taxon>Oxytrichidae</taxon>
        <taxon>Stylonychinae</taxon>
        <taxon>Stylonychia</taxon>
    </lineage>
</organism>
<dbReference type="GO" id="GO:0005524">
    <property type="term" value="F:ATP binding"/>
    <property type="evidence" value="ECO:0007669"/>
    <property type="project" value="UniProtKB-UniRule"/>
</dbReference>
<dbReference type="FunFam" id="3.30.200.20:FF:000097">
    <property type="entry name" value="Probable serine/threonine-protein kinase nek1"/>
    <property type="match status" value="1"/>
</dbReference>
<feature type="domain" description="Protein kinase" evidence="16">
    <location>
        <begin position="14"/>
        <end position="270"/>
    </location>
</feature>
<dbReference type="CDD" id="cd08215">
    <property type="entry name" value="STKc_Nek"/>
    <property type="match status" value="1"/>
</dbReference>
<dbReference type="FunFam" id="1.10.510.10:FF:000172">
    <property type="entry name" value="serine/threonine-protein kinase Nek1 isoform X1"/>
    <property type="match status" value="1"/>
</dbReference>
<evidence type="ECO:0000313" key="18">
    <source>
        <dbReference type="Proteomes" id="UP000039865"/>
    </source>
</evidence>
<feature type="region of interest" description="Disordered" evidence="15">
    <location>
        <begin position="315"/>
        <end position="347"/>
    </location>
</feature>
<dbReference type="GO" id="GO:0046872">
    <property type="term" value="F:metal ion binding"/>
    <property type="evidence" value="ECO:0007669"/>
    <property type="project" value="UniProtKB-KW"/>
</dbReference>
<evidence type="ECO:0000256" key="1">
    <source>
        <dbReference type="ARBA" id="ARBA00001946"/>
    </source>
</evidence>
<evidence type="ECO:0000256" key="7">
    <source>
        <dbReference type="ARBA" id="ARBA00022741"/>
    </source>
</evidence>
<dbReference type="Gene3D" id="1.10.510.10">
    <property type="entry name" value="Transferase(Phosphotransferase) domain 1"/>
    <property type="match status" value="1"/>
</dbReference>
<dbReference type="PANTHER" id="PTHR44899">
    <property type="entry name" value="CAMK FAMILY PROTEIN KINASE"/>
    <property type="match status" value="1"/>
</dbReference>
<evidence type="ECO:0000256" key="4">
    <source>
        <dbReference type="ARBA" id="ARBA00022527"/>
    </source>
</evidence>
<dbReference type="InterPro" id="IPR008271">
    <property type="entry name" value="Ser/Thr_kinase_AS"/>
</dbReference>
<protein>
    <recommendedName>
        <fullName evidence="3">non-specific serine/threonine protein kinase</fullName>
        <ecNumber evidence="3">2.7.11.1</ecNumber>
    </recommendedName>
</protein>
<evidence type="ECO:0000259" key="16">
    <source>
        <dbReference type="PROSITE" id="PS50011"/>
    </source>
</evidence>
<evidence type="ECO:0000256" key="2">
    <source>
        <dbReference type="ARBA" id="ARBA00010886"/>
    </source>
</evidence>
<feature type="compositionally biased region" description="Polar residues" evidence="15">
    <location>
        <begin position="486"/>
        <end position="499"/>
    </location>
</feature>
<evidence type="ECO:0000256" key="9">
    <source>
        <dbReference type="ARBA" id="ARBA00022840"/>
    </source>
</evidence>
<dbReference type="EMBL" id="CCKQ01014382">
    <property type="protein sequence ID" value="CDW86135.1"/>
    <property type="molecule type" value="Genomic_DNA"/>
</dbReference>
<comment type="cofactor">
    <cofactor evidence="1">
        <name>Mg(2+)</name>
        <dbReference type="ChEBI" id="CHEBI:18420"/>
    </cofactor>
</comment>
<feature type="region of interest" description="Disordered" evidence="15">
    <location>
        <begin position="484"/>
        <end position="520"/>
    </location>
</feature>
<dbReference type="InterPro" id="IPR000719">
    <property type="entry name" value="Prot_kinase_dom"/>
</dbReference>
<evidence type="ECO:0000256" key="8">
    <source>
        <dbReference type="ARBA" id="ARBA00022777"/>
    </source>
</evidence>
<accession>A0A078AUQ6</accession>
<keyword evidence="8 17" id="KW-0418">Kinase</keyword>
<feature type="coiled-coil region" evidence="14">
    <location>
        <begin position="372"/>
        <end position="406"/>
    </location>
</feature>
<keyword evidence="5" id="KW-0808">Transferase</keyword>
<dbReference type="Gene3D" id="3.30.200.20">
    <property type="entry name" value="Phosphorylase Kinase, domain 1"/>
    <property type="match status" value="1"/>
</dbReference>
<dbReference type="SMART" id="SM00220">
    <property type="entry name" value="S_TKc"/>
    <property type="match status" value="1"/>
</dbReference>
<evidence type="ECO:0000256" key="3">
    <source>
        <dbReference type="ARBA" id="ARBA00012513"/>
    </source>
</evidence>
<keyword evidence="10" id="KW-0460">Magnesium</keyword>
<feature type="region of interest" description="Disordered" evidence="15">
    <location>
        <begin position="425"/>
        <end position="454"/>
    </location>
</feature>
<dbReference type="InParanoid" id="A0A078AUQ6"/>
<proteinExistence type="inferred from homology"/>
<feature type="binding site" evidence="13">
    <location>
        <position position="43"/>
    </location>
    <ligand>
        <name>ATP</name>
        <dbReference type="ChEBI" id="CHEBI:30616"/>
    </ligand>
</feature>
<dbReference type="Pfam" id="PF00069">
    <property type="entry name" value="Pkinase"/>
    <property type="match status" value="1"/>
</dbReference>
<dbReference type="GO" id="GO:0004674">
    <property type="term" value="F:protein serine/threonine kinase activity"/>
    <property type="evidence" value="ECO:0007669"/>
    <property type="project" value="UniProtKB-KW"/>
</dbReference>
<dbReference type="InterPro" id="IPR011009">
    <property type="entry name" value="Kinase-like_dom_sf"/>
</dbReference>
<evidence type="ECO:0000313" key="17">
    <source>
        <dbReference type="EMBL" id="CDW86135.1"/>
    </source>
</evidence>
<dbReference type="InterPro" id="IPR017441">
    <property type="entry name" value="Protein_kinase_ATP_BS"/>
</dbReference>
<keyword evidence="6" id="KW-0479">Metal-binding</keyword>
<comment type="similarity">
    <text evidence="2">Belongs to the protein kinase superfamily. NEK Ser/Thr protein kinase family. NIMA subfamily.</text>
</comment>